<dbReference type="SUPFAM" id="SSF48498">
    <property type="entry name" value="Tetracyclin repressor-like, C-terminal domain"/>
    <property type="match status" value="1"/>
</dbReference>
<proteinExistence type="predicted"/>
<feature type="non-terminal residue" evidence="2">
    <location>
        <position position="1"/>
    </location>
</feature>
<evidence type="ECO:0000313" key="2">
    <source>
        <dbReference type="EMBL" id="PTK48640.1"/>
    </source>
</evidence>
<dbReference type="Gene3D" id="1.10.357.10">
    <property type="entry name" value="Tetracycline Repressor, domain 2"/>
    <property type="match status" value="1"/>
</dbReference>
<dbReference type="InterPro" id="IPR036271">
    <property type="entry name" value="Tet_transcr_reg_TetR-rel_C_sf"/>
</dbReference>
<gene>
    <name evidence="2" type="ORF">BUZ61_15435</name>
</gene>
<evidence type="ECO:0000313" key="3">
    <source>
        <dbReference type="Proteomes" id="UP000240400"/>
    </source>
</evidence>
<organism evidence="2 3">
    <name type="scientific">Staphylococcus nepalensis</name>
    <dbReference type="NCBI Taxonomy" id="214473"/>
    <lineage>
        <taxon>Bacteria</taxon>
        <taxon>Bacillati</taxon>
        <taxon>Bacillota</taxon>
        <taxon>Bacilli</taxon>
        <taxon>Bacillales</taxon>
        <taxon>Staphylococcaceae</taxon>
        <taxon>Staphylococcus</taxon>
    </lineage>
</organism>
<dbReference type="Proteomes" id="UP000240400">
    <property type="component" value="Unassembled WGS sequence"/>
</dbReference>
<dbReference type="AlphaFoldDB" id="A0A2T4S6C8"/>
<dbReference type="Pfam" id="PF17937">
    <property type="entry name" value="TetR_C_28"/>
    <property type="match status" value="1"/>
</dbReference>
<dbReference type="InterPro" id="IPR041479">
    <property type="entry name" value="TetR_CgmR_C"/>
</dbReference>
<protein>
    <submittedName>
        <fullName evidence="2">TetR family transcriptional regulator</fullName>
    </submittedName>
</protein>
<reference evidence="2 3" key="1">
    <citation type="journal article" date="2016" name="Front. Microbiol.">
        <title>Comprehensive Phylogenetic Analysis of Bovine Non-aureus Staphylococci Species Based on Whole-Genome Sequencing.</title>
        <authorList>
            <person name="Naushad S."/>
            <person name="Barkema H.W."/>
            <person name="Luby C."/>
            <person name="Condas L.A."/>
            <person name="Nobrega D.B."/>
            <person name="Carson D.A."/>
            <person name="De Buck J."/>
        </authorList>
    </citation>
    <scope>NUCLEOTIDE SEQUENCE [LARGE SCALE GENOMIC DNA]</scope>
    <source>
        <strain evidence="2 3">SNUC 4337</strain>
    </source>
</reference>
<name>A0A2T4S6C8_9STAP</name>
<feature type="domain" description="TetR transcriptional regulator CgmR-like C-terminal" evidence="1">
    <location>
        <begin position="1"/>
        <end position="31"/>
    </location>
</feature>
<sequence length="33" mass="3827">VDGLWLSEIFGLTSIDEDMREAVFDRLKELSNK</sequence>
<evidence type="ECO:0000259" key="1">
    <source>
        <dbReference type="Pfam" id="PF17937"/>
    </source>
</evidence>
<dbReference type="EMBL" id="PZHR01000478">
    <property type="protein sequence ID" value="PTK48640.1"/>
    <property type="molecule type" value="Genomic_DNA"/>
</dbReference>
<comment type="caution">
    <text evidence="2">The sequence shown here is derived from an EMBL/GenBank/DDBJ whole genome shotgun (WGS) entry which is preliminary data.</text>
</comment>
<accession>A0A2T4S6C8</accession>